<evidence type="ECO:0000256" key="1">
    <source>
        <dbReference type="SAM" id="MobiDB-lite"/>
    </source>
</evidence>
<evidence type="ECO:0000313" key="2">
    <source>
        <dbReference type="EMBL" id="KAG5456805.1"/>
    </source>
</evidence>
<dbReference type="EMBL" id="JAEFCI010011122">
    <property type="protein sequence ID" value="KAG5456805.1"/>
    <property type="molecule type" value="Genomic_DNA"/>
</dbReference>
<name>A0A8H7ZPA8_9FUNG</name>
<feature type="non-terminal residue" evidence="2">
    <location>
        <position position="1"/>
    </location>
</feature>
<keyword evidence="3" id="KW-1185">Reference proteome</keyword>
<sequence length="262" mass="28240">EKPWSAVLEEIQTAGESAGVPDSESGSETRGKGNHASELGDRREIKKSKGSAGGCNRKKIPVSVGSLPDFRHGFPVFLRDCDALGAETDVGDFGHCESVGHRAVGNIVNGRPTPLGLVGNLVLGNVFRFAGDSGRFLPVRVQAARGARSPSRPCVAPRHAVDLVGPAFEATIRCEERRRRTAANRSAGRVEGGRATGDGLSSVLRAFRAKHGVFEPPASFPRSRGWAIKISVFFPTGPGEREKERHTERERSCNQTKPFHLR</sequence>
<gene>
    <name evidence="2" type="ORF">BJ554DRAFT_3344</name>
</gene>
<evidence type="ECO:0000313" key="3">
    <source>
        <dbReference type="Proteomes" id="UP000673691"/>
    </source>
</evidence>
<feature type="compositionally biased region" description="Basic and acidic residues" evidence="1">
    <location>
        <begin position="239"/>
        <end position="252"/>
    </location>
</feature>
<protein>
    <submittedName>
        <fullName evidence="2">Uncharacterized protein</fullName>
    </submittedName>
</protein>
<reference evidence="2 3" key="1">
    <citation type="journal article" name="Sci. Rep.">
        <title>Genome-scale phylogenetic analyses confirm Olpidium as the closest living zoosporic fungus to the non-flagellated, terrestrial fungi.</title>
        <authorList>
            <person name="Chang Y."/>
            <person name="Rochon D."/>
            <person name="Sekimoto S."/>
            <person name="Wang Y."/>
            <person name="Chovatia M."/>
            <person name="Sandor L."/>
            <person name="Salamov A."/>
            <person name="Grigoriev I.V."/>
            <person name="Stajich J.E."/>
            <person name="Spatafora J.W."/>
        </authorList>
    </citation>
    <scope>NUCLEOTIDE SEQUENCE [LARGE SCALE GENOMIC DNA]</scope>
    <source>
        <strain evidence="2">S191</strain>
    </source>
</reference>
<comment type="caution">
    <text evidence="2">The sequence shown here is derived from an EMBL/GenBank/DDBJ whole genome shotgun (WGS) entry which is preliminary data.</text>
</comment>
<feature type="compositionally biased region" description="Polar residues" evidence="1">
    <location>
        <begin position="253"/>
        <end position="262"/>
    </location>
</feature>
<proteinExistence type="predicted"/>
<organism evidence="2 3">
    <name type="scientific">Olpidium bornovanus</name>
    <dbReference type="NCBI Taxonomy" id="278681"/>
    <lineage>
        <taxon>Eukaryota</taxon>
        <taxon>Fungi</taxon>
        <taxon>Fungi incertae sedis</taxon>
        <taxon>Olpidiomycota</taxon>
        <taxon>Olpidiomycotina</taxon>
        <taxon>Olpidiomycetes</taxon>
        <taxon>Olpidiales</taxon>
        <taxon>Olpidiaceae</taxon>
        <taxon>Olpidium</taxon>
    </lineage>
</organism>
<dbReference type="Proteomes" id="UP000673691">
    <property type="component" value="Unassembled WGS sequence"/>
</dbReference>
<accession>A0A8H7ZPA8</accession>
<feature type="region of interest" description="Disordered" evidence="1">
    <location>
        <begin position="237"/>
        <end position="262"/>
    </location>
</feature>
<dbReference type="AlphaFoldDB" id="A0A8H7ZPA8"/>
<feature type="region of interest" description="Disordered" evidence="1">
    <location>
        <begin position="12"/>
        <end position="58"/>
    </location>
</feature>